<sequence length="642" mass="73423">MDLSVVVVNYNVKHFLEQCLKSVEIAAKGLNTEVFVVDNNSVDGSQAMVKKLFPWVKLIESKENLGFSRGNNLAIRQASGKYVLLLNPDTVVQEDTFKLCFDHCEADPSIGGLGVKMIDGSGKYLPESKRGLPAPWTAFYKMVGLCSLFPKSQRFARYYMGHLSKDENHPIEVLSGAYMWMRKESLDKIGLLDESFFMYGEDIDLSFRILKGGYKNFYLANTKIIHYKGESTKKGSLNYVRVFYQAMILYAQKHFKGQHARLFIGLIKLAVYFKAIFALIKNAFSALWKPLIEFALLLILLSFYLTQYSGYSEKVFPELVNQWAPSVIGALVVFNFLIVGSYKRSGGYAKLVKGVAFSVLSLGFIYSLLPETMRFSRLFVLSSPLVGFLPILILRSLTDRFGVTQYFKPWKTVTLVVGDKENTESFIQKLPKDSQYDRCLSWNPNLEEKSLKTLELELAEWVKINRIDEVIFLNSDIKNETIITLMSMELPRTVHFKIVPREADFVIGSGSKDHRGELQYIEPEPLFSRSARLKKRLVDYAISLNVLVLLPYLVFRNNPLKLAVNLFLVIRGKYTWIGLNEEFTTNLIHQKSFKGIIPVANPALEKEQILLLNRNYCKNYQLNTDFNLFWQNLAQLDSAIET</sequence>
<name>A0A5C6VB15_9FLAO</name>
<proteinExistence type="predicted"/>
<dbReference type="Pfam" id="PF00535">
    <property type="entry name" value="Glycos_transf_2"/>
    <property type="match status" value="1"/>
</dbReference>
<dbReference type="InterPro" id="IPR001173">
    <property type="entry name" value="Glyco_trans_2-like"/>
</dbReference>
<gene>
    <name evidence="3" type="ORF">FRX97_02935</name>
</gene>
<feature type="transmembrane region" description="Helical" evidence="1">
    <location>
        <begin position="323"/>
        <end position="339"/>
    </location>
</feature>
<feature type="transmembrane region" description="Helical" evidence="1">
    <location>
        <begin position="351"/>
        <end position="369"/>
    </location>
</feature>
<dbReference type="RefSeq" id="WP_147013222.1">
    <property type="nucleotide sequence ID" value="NZ_VORB01000002.1"/>
</dbReference>
<feature type="transmembrane region" description="Helical" evidence="1">
    <location>
        <begin position="537"/>
        <end position="555"/>
    </location>
</feature>
<keyword evidence="1" id="KW-0472">Membrane</keyword>
<dbReference type="GO" id="GO:0016740">
    <property type="term" value="F:transferase activity"/>
    <property type="evidence" value="ECO:0007669"/>
    <property type="project" value="UniProtKB-KW"/>
</dbReference>
<dbReference type="PANTHER" id="PTHR43179">
    <property type="entry name" value="RHAMNOSYLTRANSFERASE WBBL"/>
    <property type="match status" value="1"/>
</dbReference>
<dbReference type="Proteomes" id="UP000321168">
    <property type="component" value="Unassembled WGS sequence"/>
</dbReference>
<evidence type="ECO:0000259" key="2">
    <source>
        <dbReference type="Pfam" id="PF00535"/>
    </source>
</evidence>
<keyword evidence="1" id="KW-1133">Transmembrane helix</keyword>
<dbReference type="CDD" id="cd04186">
    <property type="entry name" value="GT_2_like_c"/>
    <property type="match status" value="1"/>
</dbReference>
<dbReference type="Gene3D" id="3.90.550.10">
    <property type="entry name" value="Spore Coat Polysaccharide Biosynthesis Protein SpsA, Chain A"/>
    <property type="match status" value="1"/>
</dbReference>
<dbReference type="InterPro" id="IPR029044">
    <property type="entry name" value="Nucleotide-diphossugar_trans"/>
</dbReference>
<keyword evidence="4" id="KW-1185">Reference proteome</keyword>
<feature type="transmembrane region" description="Helical" evidence="1">
    <location>
        <begin position="292"/>
        <end position="311"/>
    </location>
</feature>
<accession>A0A5C6VB15</accession>
<evidence type="ECO:0000256" key="1">
    <source>
        <dbReference type="SAM" id="Phobius"/>
    </source>
</evidence>
<reference evidence="3 4" key="1">
    <citation type="submission" date="2019-08" db="EMBL/GenBank/DDBJ databases">
        <title>Genome of Luteibaculum oceani JCM 18817.</title>
        <authorList>
            <person name="Bowman J.P."/>
        </authorList>
    </citation>
    <scope>NUCLEOTIDE SEQUENCE [LARGE SCALE GENOMIC DNA]</scope>
    <source>
        <strain evidence="3 4">JCM 18817</strain>
    </source>
</reference>
<dbReference type="OrthoDB" id="9771846at2"/>
<organism evidence="3 4">
    <name type="scientific">Luteibaculum oceani</name>
    <dbReference type="NCBI Taxonomy" id="1294296"/>
    <lineage>
        <taxon>Bacteria</taxon>
        <taxon>Pseudomonadati</taxon>
        <taxon>Bacteroidota</taxon>
        <taxon>Flavobacteriia</taxon>
        <taxon>Flavobacteriales</taxon>
        <taxon>Luteibaculaceae</taxon>
        <taxon>Luteibaculum</taxon>
    </lineage>
</organism>
<feature type="domain" description="Glycosyltransferase 2-like" evidence="2">
    <location>
        <begin position="4"/>
        <end position="189"/>
    </location>
</feature>
<keyword evidence="1" id="KW-0812">Transmembrane</keyword>
<dbReference type="PANTHER" id="PTHR43179:SF7">
    <property type="entry name" value="RHAMNOSYLTRANSFERASE WBBL"/>
    <property type="match status" value="1"/>
</dbReference>
<evidence type="ECO:0000313" key="3">
    <source>
        <dbReference type="EMBL" id="TXC82064.1"/>
    </source>
</evidence>
<dbReference type="EMBL" id="VORB01000002">
    <property type="protein sequence ID" value="TXC82064.1"/>
    <property type="molecule type" value="Genomic_DNA"/>
</dbReference>
<evidence type="ECO:0000313" key="4">
    <source>
        <dbReference type="Proteomes" id="UP000321168"/>
    </source>
</evidence>
<feature type="transmembrane region" description="Helical" evidence="1">
    <location>
        <begin position="375"/>
        <end position="394"/>
    </location>
</feature>
<feature type="transmembrane region" description="Helical" evidence="1">
    <location>
        <begin position="262"/>
        <end position="280"/>
    </location>
</feature>
<dbReference type="SUPFAM" id="SSF53448">
    <property type="entry name" value="Nucleotide-diphospho-sugar transferases"/>
    <property type="match status" value="1"/>
</dbReference>
<dbReference type="AlphaFoldDB" id="A0A5C6VB15"/>
<protein>
    <submittedName>
        <fullName evidence="3">Glycosyltransferase</fullName>
    </submittedName>
</protein>
<comment type="caution">
    <text evidence="3">The sequence shown here is derived from an EMBL/GenBank/DDBJ whole genome shotgun (WGS) entry which is preliminary data.</text>
</comment>
<keyword evidence="3" id="KW-0808">Transferase</keyword>